<reference evidence="1 2" key="1">
    <citation type="journal article" date="2020" name="Microorganisms">
        <title>Osmotic Adaptation and Compatible Solute Biosynthesis of Phototrophic Bacteria as Revealed from Genome Analyses.</title>
        <authorList>
            <person name="Imhoff J.F."/>
            <person name="Rahn T."/>
            <person name="Kunzel S."/>
            <person name="Keller A."/>
            <person name="Neulinger S.C."/>
        </authorList>
    </citation>
    <scope>NUCLEOTIDE SEQUENCE [LARGE SCALE GENOMIC DNA]</scope>
    <source>
        <strain evidence="1 2">DSM 9895</strain>
    </source>
</reference>
<evidence type="ECO:0000313" key="1">
    <source>
        <dbReference type="EMBL" id="MBK1667365.1"/>
    </source>
</evidence>
<evidence type="ECO:0000313" key="2">
    <source>
        <dbReference type="Proteomes" id="UP001296873"/>
    </source>
</evidence>
<dbReference type="Proteomes" id="UP001296873">
    <property type="component" value="Unassembled WGS sequence"/>
</dbReference>
<comment type="caution">
    <text evidence="1">The sequence shown here is derived from an EMBL/GenBank/DDBJ whole genome shotgun (WGS) entry which is preliminary data.</text>
</comment>
<name>A0ABS1DAH5_9PROT</name>
<accession>A0ABS1DAH5</accession>
<protein>
    <recommendedName>
        <fullName evidence="3">DUF2958 domain-containing protein</fullName>
    </recommendedName>
</protein>
<gene>
    <name evidence="1" type="ORF">CKO28_04890</name>
</gene>
<sequence length="243" mass="27456">MLNRIFTPDQINRLRANGEEDYYGNHSPVALLRNPFGPGVWLFTALWLGSDERLWALADLGAGEPDTGDVELSKLAEYFTDLGYLPESEPDFDPGLRPLSQFLHQGKRDGAVRPHEVLQEPEWTFEPRLNDDHIWRDMEIEGPQGRQTATVLALYYLVEEGAPLNMLLLCRSPEGRIELYEHAADGLHYRGEPDAGELARLHQVQPDQTGILDGRAVSRSDDDDLSDYVRFNTLQTSGRANLD</sequence>
<dbReference type="InterPro" id="IPR021341">
    <property type="entry name" value="DUF2958"/>
</dbReference>
<dbReference type="RefSeq" id="WP_200339436.1">
    <property type="nucleotide sequence ID" value="NZ_NRRL01000006.1"/>
</dbReference>
<organism evidence="1 2">
    <name type="scientific">Rhodovibrio sodomensis</name>
    <dbReference type="NCBI Taxonomy" id="1088"/>
    <lineage>
        <taxon>Bacteria</taxon>
        <taxon>Pseudomonadati</taxon>
        <taxon>Pseudomonadota</taxon>
        <taxon>Alphaproteobacteria</taxon>
        <taxon>Rhodospirillales</taxon>
        <taxon>Rhodovibrionaceae</taxon>
        <taxon>Rhodovibrio</taxon>
    </lineage>
</organism>
<dbReference type="Pfam" id="PF11171">
    <property type="entry name" value="DUF2958"/>
    <property type="match status" value="1"/>
</dbReference>
<evidence type="ECO:0008006" key="3">
    <source>
        <dbReference type="Google" id="ProtNLM"/>
    </source>
</evidence>
<proteinExistence type="predicted"/>
<keyword evidence="2" id="KW-1185">Reference proteome</keyword>
<dbReference type="EMBL" id="NRRL01000006">
    <property type="protein sequence ID" value="MBK1667365.1"/>
    <property type="molecule type" value="Genomic_DNA"/>
</dbReference>